<evidence type="ECO:0000313" key="2">
    <source>
        <dbReference type="Proteomes" id="UP000230233"/>
    </source>
</evidence>
<proteinExistence type="predicted"/>
<dbReference type="EMBL" id="PDUG01000018">
    <property type="protein sequence ID" value="PIC12821.1"/>
    <property type="molecule type" value="Genomic_DNA"/>
</dbReference>
<gene>
    <name evidence="1" type="ORF">B9Z55_028186</name>
</gene>
<accession>A0A2G5SD80</accession>
<sequence>MESTIAEREKAGELAKLQETIEGYQFDATVPKELIEEASQERNRLMAKKWIKISMKPFRPHRTQESEPTSRMMMFKGRNLAADHPAYFFHSSQLCNNYKNNKLF</sequence>
<protein>
    <submittedName>
        <fullName evidence="1">Uncharacterized protein</fullName>
    </submittedName>
</protein>
<comment type="caution">
    <text evidence="1">The sequence shown here is derived from an EMBL/GenBank/DDBJ whole genome shotgun (WGS) entry which is preliminary data.</text>
</comment>
<organism evidence="1 2">
    <name type="scientific">Caenorhabditis nigoni</name>
    <dbReference type="NCBI Taxonomy" id="1611254"/>
    <lineage>
        <taxon>Eukaryota</taxon>
        <taxon>Metazoa</taxon>
        <taxon>Ecdysozoa</taxon>
        <taxon>Nematoda</taxon>
        <taxon>Chromadorea</taxon>
        <taxon>Rhabditida</taxon>
        <taxon>Rhabditina</taxon>
        <taxon>Rhabditomorpha</taxon>
        <taxon>Rhabditoidea</taxon>
        <taxon>Rhabditidae</taxon>
        <taxon>Peloderinae</taxon>
        <taxon>Caenorhabditis</taxon>
    </lineage>
</organism>
<dbReference type="Proteomes" id="UP000230233">
    <property type="component" value="Unassembled WGS sequence"/>
</dbReference>
<dbReference type="AlphaFoldDB" id="A0A2G5SD80"/>
<keyword evidence="2" id="KW-1185">Reference proteome</keyword>
<reference evidence="2" key="1">
    <citation type="submission" date="2017-10" db="EMBL/GenBank/DDBJ databases">
        <title>Rapid genome shrinkage in a self-fertile nematode reveals novel sperm competition proteins.</title>
        <authorList>
            <person name="Yin D."/>
            <person name="Schwarz E.M."/>
            <person name="Thomas C.G."/>
            <person name="Felde R.L."/>
            <person name="Korf I.F."/>
            <person name="Cutter A.D."/>
            <person name="Schartner C.M."/>
            <person name="Ralston E.J."/>
            <person name="Meyer B.J."/>
            <person name="Haag E.S."/>
        </authorList>
    </citation>
    <scope>NUCLEOTIDE SEQUENCE [LARGE SCALE GENOMIC DNA]</scope>
    <source>
        <strain evidence="2">JU1422</strain>
    </source>
</reference>
<name>A0A2G5SD80_9PELO</name>
<evidence type="ECO:0000313" key="1">
    <source>
        <dbReference type="EMBL" id="PIC12821.1"/>
    </source>
</evidence>